<dbReference type="GO" id="GO:0006643">
    <property type="term" value="P:membrane lipid metabolic process"/>
    <property type="evidence" value="ECO:0007669"/>
    <property type="project" value="TreeGrafter"/>
</dbReference>
<dbReference type="PANTHER" id="PTHR21624">
    <property type="entry name" value="STEROL DESATURASE-RELATED PROTEIN"/>
    <property type="match status" value="1"/>
</dbReference>
<feature type="transmembrane region" description="Helical" evidence="6">
    <location>
        <begin position="325"/>
        <end position="343"/>
    </location>
</feature>
<dbReference type="PANTHER" id="PTHR21624:SF4">
    <property type="entry name" value="ALKYLGLYCEROL MONOOXYGENASE"/>
    <property type="match status" value="1"/>
</dbReference>
<gene>
    <name evidence="8" type="ORF">MENT_LOCUS9987</name>
</gene>
<dbReference type="InterPro" id="IPR006694">
    <property type="entry name" value="Fatty_acid_hydroxylase"/>
</dbReference>
<dbReference type="GO" id="GO:0016020">
    <property type="term" value="C:membrane"/>
    <property type="evidence" value="ECO:0007669"/>
    <property type="project" value="GOC"/>
</dbReference>
<accession>A0A6V7U961</accession>
<comment type="subcellular location">
    <subcellularLocation>
        <location evidence="1">Endomembrane system</location>
        <topology evidence="1">Multi-pass membrane protein</topology>
    </subcellularLocation>
</comment>
<dbReference type="EMBL" id="CAJEWN010000045">
    <property type="protein sequence ID" value="CAD2150285.1"/>
    <property type="molecule type" value="Genomic_DNA"/>
</dbReference>
<proteinExistence type="predicted"/>
<feature type="transmembrane region" description="Helical" evidence="6">
    <location>
        <begin position="348"/>
        <end position="365"/>
    </location>
</feature>
<evidence type="ECO:0000313" key="9">
    <source>
        <dbReference type="Proteomes" id="UP000580250"/>
    </source>
</evidence>
<keyword evidence="5 6" id="KW-0472">Membrane</keyword>
<evidence type="ECO:0000256" key="3">
    <source>
        <dbReference type="ARBA" id="ARBA00022989"/>
    </source>
</evidence>
<keyword evidence="2 6" id="KW-0812">Transmembrane</keyword>
<dbReference type="OrthoDB" id="6354873at2759"/>
<dbReference type="InterPro" id="IPR051689">
    <property type="entry name" value="Sterol_desaturase/TMEM195"/>
</dbReference>
<evidence type="ECO:0000256" key="6">
    <source>
        <dbReference type="SAM" id="Phobius"/>
    </source>
</evidence>
<feature type="transmembrane region" description="Helical" evidence="6">
    <location>
        <begin position="295"/>
        <end position="313"/>
    </location>
</feature>
<reference evidence="8 9" key="1">
    <citation type="submission" date="2020-08" db="EMBL/GenBank/DDBJ databases">
        <authorList>
            <person name="Koutsovoulos G."/>
            <person name="Danchin GJ E."/>
        </authorList>
    </citation>
    <scope>NUCLEOTIDE SEQUENCE [LARGE SCALE GENOMIC DNA]</scope>
</reference>
<sequence length="437" mass="52594">MLSQCFKFGGRAIAIFGYIWIWENFRIIELPLNIAWIWGICLITQDFVYYLGHRAIHEAGVFWGLHTIHHSSQYFNLSTALRQAAIQAWEIIENKYFLNLFFRTLDWLFMIFYRHFLFPHQFSLFIDIFLKFFNFGCIQVFLLGSLGPLGYILNTPSHHRVHHGRNPYCIDRNYGGVLIIWDRIFGTFEEERLEDPPIYGLIKNENNFNQLWLQFHTLGELLFCKWREKDEENKNLKIFPKFVDKLKALYFPPGWYPGVKVKLFFHWATLCNSSYNVPEPEKPPIIYNPTISRWLKAYILGHFLLLLCIFLHFEYDRLEIGWIDFILKILFFICTMSMFGAFFDICEWAPLIELFRIFGVIIYYLTKIIFEQNGFKLNRLFVISLFILSGIFWLIYLILQKFKKINERRKIVCDNQEINKNNKEIFKEEEKQKRERA</sequence>
<keyword evidence="3 6" id="KW-1133">Transmembrane helix</keyword>
<dbReference type="GO" id="GO:0005783">
    <property type="term" value="C:endoplasmic reticulum"/>
    <property type="evidence" value="ECO:0007669"/>
    <property type="project" value="TreeGrafter"/>
</dbReference>
<dbReference type="GO" id="GO:0050479">
    <property type="term" value="F:glyceryl-ether monooxygenase activity"/>
    <property type="evidence" value="ECO:0007669"/>
    <property type="project" value="TreeGrafter"/>
</dbReference>
<evidence type="ECO:0000256" key="2">
    <source>
        <dbReference type="ARBA" id="ARBA00022692"/>
    </source>
</evidence>
<evidence type="ECO:0000259" key="7">
    <source>
        <dbReference type="Pfam" id="PF04116"/>
    </source>
</evidence>
<name>A0A6V7U961_MELEN</name>
<evidence type="ECO:0000256" key="1">
    <source>
        <dbReference type="ARBA" id="ARBA00004127"/>
    </source>
</evidence>
<dbReference type="Pfam" id="PF04116">
    <property type="entry name" value="FA_hydroxylase"/>
    <property type="match status" value="1"/>
</dbReference>
<feature type="transmembrane region" description="Helical" evidence="6">
    <location>
        <begin position="96"/>
        <end position="116"/>
    </location>
</feature>
<feature type="transmembrane region" description="Helical" evidence="6">
    <location>
        <begin position="377"/>
        <end position="399"/>
    </location>
</feature>
<evidence type="ECO:0000313" key="8">
    <source>
        <dbReference type="EMBL" id="CAD2150285.1"/>
    </source>
</evidence>
<evidence type="ECO:0000256" key="5">
    <source>
        <dbReference type="ARBA" id="ARBA00023136"/>
    </source>
</evidence>
<feature type="transmembrane region" description="Helical" evidence="6">
    <location>
        <begin position="34"/>
        <end position="52"/>
    </location>
</feature>
<dbReference type="GO" id="GO:0008610">
    <property type="term" value="P:lipid biosynthetic process"/>
    <property type="evidence" value="ECO:0007669"/>
    <property type="project" value="InterPro"/>
</dbReference>
<protein>
    <recommendedName>
        <fullName evidence="7">Fatty acid hydroxylase domain-containing protein</fullName>
    </recommendedName>
</protein>
<comment type="caution">
    <text evidence="8">The sequence shown here is derived from an EMBL/GenBank/DDBJ whole genome shotgun (WGS) entry which is preliminary data.</text>
</comment>
<dbReference type="AlphaFoldDB" id="A0A6V7U961"/>
<feature type="domain" description="Fatty acid hydroxylase" evidence="7">
    <location>
        <begin position="40"/>
        <end position="187"/>
    </location>
</feature>
<evidence type="ECO:0000256" key="4">
    <source>
        <dbReference type="ARBA" id="ARBA00023002"/>
    </source>
</evidence>
<feature type="transmembrane region" description="Helical" evidence="6">
    <location>
        <begin position="128"/>
        <end position="153"/>
    </location>
</feature>
<dbReference type="GO" id="GO:0005506">
    <property type="term" value="F:iron ion binding"/>
    <property type="evidence" value="ECO:0007669"/>
    <property type="project" value="InterPro"/>
</dbReference>
<dbReference type="Proteomes" id="UP000580250">
    <property type="component" value="Unassembled WGS sequence"/>
</dbReference>
<organism evidence="8 9">
    <name type="scientific">Meloidogyne enterolobii</name>
    <name type="common">Root-knot nematode worm</name>
    <name type="synonym">Meloidogyne mayaguensis</name>
    <dbReference type="NCBI Taxonomy" id="390850"/>
    <lineage>
        <taxon>Eukaryota</taxon>
        <taxon>Metazoa</taxon>
        <taxon>Ecdysozoa</taxon>
        <taxon>Nematoda</taxon>
        <taxon>Chromadorea</taxon>
        <taxon>Rhabditida</taxon>
        <taxon>Tylenchina</taxon>
        <taxon>Tylenchomorpha</taxon>
        <taxon>Tylenchoidea</taxon>
        <taxon>Meloidogynidae</taxon>
        <taxon>Meloidogyninae</taxon>
        <taxon>Meloidogyne</taxon>
    </lineage>
</organism>
<keyword evidence="4" id="KW-0560">Oxidoreductase</keyword>